<evidence type="ECO:0000313" key="1">
    <source>
        <dbReference type="EMBL" id="SFF49354.1"/>
    </source>
</evidence>
<keyword evidence="2" id="KW-1185">Reference proteome</keyword>
<reference evidence="2" key="1">
    <citation type="submission" date="2016-10" db="EMBL/GenBank/DDBJ databases">
        <authorList>
            <person name="Varghese N."/>
            <person name="Submissions S."/>
        </authorList>
    </citation>
    <scope>NUCLEOTIDE SEQUENCE [LARGE SCALE GENOMIC DNA]</scope>
    <source>
        <strain evidence="2">CGMCC 1.10223</strain>
    </source>
</reference>
<dbReference type="EMBL" id="FONN01000055">
    <property type="protein sequence ID" value="SFF49354.1"/>
    <property type="molecule type" value="Genomic_DNA"/>
</dbReference>
<sequence length="69" mass="7994">MWWWMMMSGGQNGTGCKLMYEEPKGCYRCHVPMDSECGKHHVVIYSCRLCGLIVEGVLQPLPEWDEFPL</sequence>
<name>A0A1I2J4A7_9BACL</name>
<accession>A0A1I2J4A7</accession>
<evidence type="ECO:0000313" key="2">
    <source>
        <dbReference type="Proteomes" id="UP000183410"/>
    </source>
</evidence>
<proteinExistence type="predicted"/>
<dbReference type="AlphaFoldDB" id="A0A1I2J4A7"/>
<gene>
    <name evidence="1" type="ORF">SAMN04487969_1557</name>
</gene>
<protein>
    <submittedName>
        <fullName evidence="1">Uncharacterized protein</fullName>
    </submittedName>
</protein>
<organism evidence="1 2">
    <name type="scientific">Paenibacillus algorifonticola</name>
    <dbReference type="NCBI Taxonomy" id="684063"/>
    <lineage>
        <taxon>Bacteria</taxon>
        <taxon>Bacillati</taxon>
        <taxon>Bacillota</taxon>
        <taxon>Bacilli</taxon>
        <taxon>Bacillales</taxon>
        <taxon>Paenibacillaceae</taxon>
        <taxon>Paenibacillus</taxon>
    </lineage>
</organism>
<dbReference type="Proteomes" id="UP000183410">
    <property type="component" value="Unassembled WGS sequence"/>
</dbReference>